<dbReference type="FunFam" id="3.50.30.80:FF:000001">
    <property type="entry name" value="Dihydroxy-acid dehydratase"/>
    <property type="match status" value="1"/>
</dbReference>
<comment type="pathway">
    <text evidence="9">Carbohydrate metabolism; Entner-Doudoroff pathway.</text>
</comment>
<evidence type="ECO:0000256" key="10">
    <source>
        <dbReference type="NCBIfam" id="TIGR01196"/>
    </source>
</evidence>
<dbReference type="RefSeq" id="WP_191817628.1">
    <property type="nucleotide sequence ID" value="NZ_JACYFT010000001.1"/>
</dbReference>
<comment type="caution">
    <text evidence="13">The sequence shown here is derived from an EMBL/GenBank/DDBJ whole genome shotgun (WGS) entry which is preliminary data.</text>
</comment>
<dbReference type="SUPFAM" id="SSF143975">
    <property type="entry name" value="IlvD/EDD N-terminal domain-like"/>
    <property type="match status" value="1"/>
</dbReference>
<dbReference type="EC" id="4.2.1.12" evidence="9 10"/>
<feature type="domain" description="Dihydroxy-acid/6-phosphogluconate dehydratase N-terminal" evidence="11">
    <location>
        <begin position="76"/>
        <end position="388"/>
    </location>
</feature>
<dbReference type="GO" id="GO:0046872">
    <property type="term" value="F:metal ion binding"/>
    <property type="evidence" value="ECO:0007669"/>
    <property type="project" value="UniProtKB-KW"/>
</dbReference>
<dbReference type="PROSITE" id="PS00887">
    <property type="entry name" value="ILVD_EDD_2"/>
    <property type="match status" value="1"/>
</dbReference>
<accession>A0A927FFS4</accession>
<dbReference type="HAMAP" id="MF_02094">
    <property type="entry name" value="Edd"/>
    <property type="match status" value="1"/>
</dbReference>
<dbReference type="InterPro" id="IPR042096">
    <property type="entry name" value="Dihydro-acid_dehy_C"/>
</dbReference>
<evidence type="ECO:0000259" key="11">
    <source>
        <dbReference type="Pfam" id="PF00920"/>
    </source>
</evidence>
<evidence type="ECO:0000313" key="13">
    <source>
        <dbReference type="EMBL" id="MBD8049137.1"/>
    </source>
</evidence>
<dbReference type="InterPro" id="IPR000581">
    <property type="entry name" value="ILV_EDD_N"/>
</dbReference>
<dbReference type="InterPro" id="IPR037237">
    <property type="entry name" value="IlvD/EDD_N"/>
</dbReference>
<comment type="catalytic activity">
    <reaction evidence="9">
        <text>6-phospho-D-gluconate = 2-dehydro-3-deoxy-6-phospho-D-gluconate + H2O</text>
        <dbReference type="Rhea" id="RHEA:17277"/>
        <dbReference type="ChEBI" id="CHEBI:15377"/>
        <dbReference type="ChEBI" id="CHEBI:57569"/>
        <dbReference type="ChEBI" id="CHEBI:58759"/>
        <dbReference type="EC" id="4.2.1.12"/>
    </reaction>
</comment>
<dbReference type="GO" id="GO:0019521">
    <property type="term" value="P:D-gluconate metabolic process"/>
    <property type="evidence" value="ECO:0007669"/>
    <property type="project" value="UniProtKB-KW"/>
</dbReference>
<evidence type="ECO:0000256" key="5">
    <source>
        <dbReference type="ARBA" id="ARBA00023014"/>
    </source>
</evidence>
<dbReference type="Gene3D" id="3.50.30.80">
    <property type="entry name" value="IlvD/EDD C-terminal domain-like"/>
    <property type="match status" value="1"/>
</dbReference>
<keyword evidence="2 9" id="KW-0004">4Fe-4S</keyword>
<dbReference type="PROSITE" id="PS00886">
    <property type="entry name" value="ILVD_EDD_1"/>
    <property type="match status" value="1"/>
</dbReference>
<evidence type="ECO:0000256" key="3">
    <source>
        <dbReference type="ARBA" id="ARBA00022723"/>
    </source>
</evidence>
<keyword evidence="3 9" id="KW-0479">Metal-binding</keyword>
<evidence type="ECO:0000313" key="14">
    <source>
        <dbReference type="Proteomes" id="UP000647424"/>
    </source>
</evidence>
<evidence type="ECO:0000256" key="8">
    <source>
        <dbReference type="ARBA" id="ARBA00023277"/>
    </source>
</evidence>
<keyword evidence="7 9" id="KW-0456">Lyase</keyword>
<dbReference type="SUPFAM" id="SSF52016">
    <property type="entry name" value="LeuD/IlvD-like"/>
    <property type="match status" value="1"/>
</dbReference>
<name>A0A927FFS4_9BURK</name>
<feature type="domain" description="Dihydroxy-acid/6-phosphogluconate dehydratase C-terminal" evidence="12">
    <location>
        <begin position="414"/>
        <end position="609"/>
    </location>
</feature>
<dbReference type="GO" id="GO:0009255">
    <property type="term" value="P:Entner-Doudoroff pathway through 6-phosphogluconate"/>
    <property type="evidence" value="ECO:0007669"/>
    <property type="project" value="UniProtKB-UniRule"/>
</dbReference>
<evidence type="ECO:0000256" key="7">
    <source>
        <dbReference type="ARBA" id="ARBA00023239"/>
    </source>
</evidence>
<dbReference type="Pfam" id="PF00920">
    <property type="entry name" value="ILVD_EDD_N"/>
    <property type="match status" value="1"/>
</dbReference>
<evidence type="ECO:0000256" key="2">
    <source>
        <dbReference type="ARBA" id="ARBA00022485"/>
    </source>
</evidence>
<keyword evidence="6 9" id="KW-0311">Gluconate utilization</keyword>
<evidence type="ECO:0000259" key="12">
    <source>
        <dbReference type="Pfam" id="PF24877"/>
    </source>
</evidence>
<comment type="cofactor">
    <cofactor evidence="9">
        <name>[4Fe-4S] cluster</name>
        <dbReference type="ChEBI" id="CHEBI:49883"/>
    </cofactor>
    <text evidence="9">Binds 1 [4Fe-4S] cluster.</text>
</comment>
<evidence type="ECO:0000256" key="4">
    <source>
        <dbReference type="ARBA" id="ARBA00023004"/>
    </source>
</evidence>
<dbReference type="PANTHER" id="PTHR43661">
    <property type="entry name" value="D-XYLONATE DEHYDRATASE"/>
    <property type="match status" value="1"/>
</dbReference>
<proteinExistence type="inferred from homology"/>
<protein>
    <recommendedName>
        <fullName evidence="9 10">Phosphogluconate dehydratase</fullName>
        <ecNumber evidence="9 10">4.2.1.12</ecNumber>
    </recommendedName>
</protein>
<keyword evidence="5 9" id="KW-0411">Iron-sulfur</keyword>
<dbReference type="NCBIfam" id="TIGR01196">
    <property type="entry name" value="edd"/>
    <property type="match status" value="1"/>
</dbReference>
<dbReference type="Pfam" id="PF24877">
    <property type="entry name" value="ILV_EDD_C"/>
    <property type="match status" value="1"/>
</dbReference>
<evidence type="ECO:0000256" key="1">
    <source>
        <dbReference type="ARBA" id="ARBA00006486"/>
    </source>
</evidence>
<dbReference type="InterPro" id="IPR020558">
    <property type="entry name" value="DiOHA_6PGluconate_deHydtase_CS"/>
</dbReference>
<keyword evidence="8 9" id="KW-0119">Carbohydrate metabolism</keyword>
<dbReference type="EMBL" id="JACYFT010000001">
    <property type="protein sequence ID" value="MBD8049137.1"/>
    <property type="molecule type" value="Genomic_DNA"/>
</dbReference>
<reference evidence="13" key="1">
    <citation type="submission" date="2020-09" db="EMBL/GenBank/DDBJ databases">
        <title>Genome seq and assembly of Limnohabitants sp.</title>
        <authorList>
            <person name="Chhetri G."/>
        </authorList>
    </citation>
    <scope>NUCLEOTIDE SEQUENCE</scope>
    <source>
        <strain evidence="13">JUR4</strain>
    </source>
</reference>
<dbReference type="PANTHER" id="PTHR43661:SF1">
    <property type="entry name" value="PHOSPHOGLUCONATE DEHYDRATASE"/>
    <property type="match status" value="1"/>
</dbReference>
<dbReference type="InterPro" id="IPR056740">
    <property type="entry name" value="ILV_EDD_C"/>
</dbReference>
<gene>
    <name evidence="9" type="primary">edd</name>
    <name evidence="13" type="ORF">IC609_01170</name>
</gene>
<dbReference type="AlphaFoldDB" id="A0A927FFS4"/>
<dbReference type="GO" id="GO:0051539">
    <property type="term" value="F:4 iron, 4 sulfur cluster binding"/>
    <property type="evidence" value="ECO:0007669"/>
    <property type="project" value="UniProtKB-UniRule"/>
</dbReference>
<dbReference type="GO" id="GO:0004456">
    <property type="term" value="F:phosphogluconate dehydratase activity"/>
    <property type="evidence" value="ECO:0007669"/>
    <property type="project" value="UniProtKB-UniRule"/>
</dbReference>
<comment type="similarity">
    <text evidence="1 9">Belongs to the IlvD/Edd family.</text>
</comment>
<feature type="binding site" evidence="9">
    <location>
        <position position="231"/>
    </location>
    <ligand>
        <name>[4Fe-4S] cluster</name>
        <dbReference type="ChEBI" id="CHEBI:49883"/>
    </ligand>
</feature>
<comment type="function">
    <text evidence="9">Catalyzes the dehydration of 6-phospho-D-gluconate to 2-dehydro-3-deoxy-6-phospho-D-gluconate.</text>
</comment>
<evidence type="ECO:0000256" key="6">
    <source>
        <dbReference type="ARBA" id="ARBA00023064"/>
    </source>
</evidence>
<feature type="binding site" evidence="9">
    <location>
        <position position="164"/>
    </location>
    <ligand>
        <name>[4Fe-4S] cluster</name>
        <dbReference type="ChEBI" id="CHEBI:49883"/>
    </ligand>
</feature>
<sequence length="613" mass="64438">MTLHPTLAAVTARITERSRPTRQAYLQQVDAAAQRDPGAQRLGCANVAHAFAAMPEADKSRATALDKIKVVAPRAPNIGIVNAYNDLLSAHAPLQHYPDLIKDEARKLGATAQVAGGVPAMCDGVTQGTPGMELSLFSRDVIAMATAVSLSHDVFDAALMLGVCDKIVPGLLIGALQFGHLPTVFVPAGPMTSGLSNSEKSKVREKAAQGLVGRPELLEAESAAYHGEGTCTFYGTANSNQLLLEAMGLHVPGTAFINPGEGARAELTREAARTVLALVKDKNFTPIGRLVDERCIVNAMVALLATGGSTNHLIHWVAVARAAGIVIDWDDFAALSEVVPLLTRVYPNGSADVNQFQAAGGPGYVIRELLDAGLMHIDVLTVRPGGLREFTRIPALQDGQLVWHDAGPSKDDTVVRPASSPFSATGGLKVLQGNLGRSVIKISAVPEALHTIEAPARVFSSQDELHAAFKAGELDRDVVCVVRWQGPQANGMPELHKLTPPLAVLQGKGFKVALVTDGRMSGASGKVPAAIHVSPEAAAGGPLAKVQDGDLIRLDGVAGTLQVLVSEAEWAARPLVQMPAELRAANGVGMGRELFANLRRNALKAEEGACTWL</sequence>
<evidence type="ECO:0000256" key="9">
    <source>
        <dbReference type="HAMAP-Rule" id="MF_02094"/>
    </source>
</evidence>
<keyword evidence="4 9" id="KW-0408">Iron</keyword>
<dbReference type="InterPro" id="IPR004786">
    <property type="entry name" value="6-phosphgluc_deHydtase"/>
</dbReference>
<organism evidence="13 14">
    <name type="scientific">Limnohabitans radicicola</name>
    <dbReference type="NCBI Taxonomy" id="2771427"/>
    <lineage>
        <taxon>Bacteria</taxon>
        <taxon>Pseudomonadati</taxon>
        <taxon>Pseudomonadota</taxon>
        <taxon>Betaproteobacteria</taxon>
        <taxon>Burkholderiales</taxon>
        <taxon>Comamonadaceae</taxon>
        <taxon>Limnohabitans</taxon>
    </lineage>
</organism>
<dbReference type="Proteomes" id="UP000647424">
    <property type="component" value="Unassembled WGS sequence"/>
</dbReference>
<keyword evidence="14" id="KW-1185">Reference proteome</keyword>
<dbReference type="GO" id="GO:0005829">
    <property type="term" value="C:cytosol"/>
    <property type="evidence" value="ECO:0007669"/>
    <property type="project" value="TreeGrafter"/>
</dbReference>